<evidence type="ECO:0000313" key="8">
    <source>
        <dbReference type="EMBL" id="PWA69030.1"/>
    </source>
</evidence>
<comment type="caution">
    <text evidence="8">The sequence shown here is derived from an EMBL/GenBank/DDBJ whole genome shotgun (WGS) entry which is preliminary data.</text>
</comment>
<reference evidence="8 9" key="1">
    <citation type="journal article" date="2018" name="Mol. Plant">
        <title>The genome of Artemisia annua provides insight into the evolution of Asteraceae family and artemisinin biosynthesis.</title>
        <authorList>
            <person name="Shen Q."/>
            <person name="Zhang L."/>
            <person name="Liao Z."/>
            <person name="Wang S."/>
            <person name="Yan T."/>
            <person name="Shi P."/>
            <person name="Liu M."/>
            <person name="Fu X."/>
            <person name="Pan Q."/>
            <person name="Wang Y."/>
            <person name="Lv Z."/>
            <person name="Lu X."/>
            <person name="Zhang F."/>
            <person name="Jiang W."/>
            <person name="Ma Y."/>
            <person name="Chen M."/>
            <person name="Hao X."/>
            <person name="Li L."/>
            <person name="Tang Y."/>
            <person name="Lv G."/>
            <person name="Zhou Y."/>
            <person name="Sun X."/>
            <person name="Brodelius P.E."/>
            <person name="Rose J.K.C."/>
            <person name="Tang K."/>
        </authorList>
    </citation>
    <scope>NUCLEOTIDE SEQUENCE [LARGE SCALE GENOMIC DNA]</scope>
    <source>
        <strain evidence="9">cv. Huhao1</strain>
        <tissue evidence="8">Leaf</tissue>
    </source>
</reference>
<evidence type="ECO:0000256" key="1">
    <source>
        <dbReference type="ARBA" id="ARBA00010290"/>
    </source>
</evidence>
<evidence type="ECO:0000256" key="5">
    <source>
        <dbReference type="ARBA" id="ARBA00022927"/>
    </source>
</evidence>
<dbReference type="PANTHER" id="PTHR11711">
    <property type="entry name" value="ADP RIBOSYLATION FACTOR-RELATED"/>
    <property type="match status" value="1"/>
</dbReference>
<sequence>MSVYCVTIFICLFVEFISEGIWKEKRIGPREDSTRIGSAGVRIVKRLSRLRKREWPFLFPSIETDKFPELSGQKIYPGRVLSLFYPICRFNVEKVQYKNVIFTVWDVGVQEKLRPLWRHYFNDRNGLVRAANAATVTAM</sequence>
<dbReference type="InterPro" id="IPR027417">
    <property type="entry name" value="P-loop_NTPase"/>
</dbReference>
<dbReference type="Proteomes" id="UP000245207">
    <property type="component" value="Unassembled WGS sequence"/>
</dbReference>
<comment type="similarity">
    <text evidence="1">Belongs to the small GTPase superfamily. Arf family.</text>
</comment>
<dbReference type="Gene3D" id="3.40.50.300">
    <property type="entry name" value="P-loop containing nucleotide triphosphate hydrolases"/>
    <property type="match status" value="1"/>
</dbReference>
<evidence type="ECO:0000256" key="6">
    <source>
        <dbReference type="ARBA" id="ARBA00023134"/>
    </source>
</evidence>
<proteinExistence type="inferred from homology"/>
<organism evidence="8 9">
    <name type="scientific">Artemisia annua</name>
    <name type="common">Sweet wormwood</name>
    <dbReference type="NCBI Taxonomy" id="35608"/>
    <lineage>
        <taxon>Eukaryota</taxon>
        <taxon>Viridiplantae</taxon>
        <taxon>Streptophyta</taxon>
        <taxon>Embryophyta</taxon>
        <taxon>Tracheophyta</taxon>
        <taxon>Spermatophyta</taxon>
        <taxon>Magnoliopsida</taxon>
        <taxon>eudicotyledons</taxon>
        <taxon>Gunneridae</taxon>
        <taxon>Pentapetalae</taxon>
        <taxon>asterids</taxon>
        <taxon>campanulids</taxon>
        <taxon>Asterales</taxon>
        <taxon>Asteraceae</taxon>
        <taxon>Asteroideae</taxon>
        <taxon>Anthemideae</taxon>
        <taxon>Artemisiinae</taxon>
        <taxon>Artemisia</taxon>
    </lineage>
</organism>
<keyword evidence="7" id="KW-0732">Signal</keyword>
<protein>
    <submittedName>
        <fullName evidence="8">ADP-ribosylation factor B1B</fullName>
    </submittedName>
</protein>
<keyword evidence="6" id="KW-0342">GTP-binding</keyword>
<evidence type="ECO:0000256" key="4">
    <source>
        <dbReference type="ARBA" id="ARBA00022892"/>
    </source>
</evidence>
<keyword evidence="5" id="KW-0813">Transport</keyword>
<dbReference type="OrthoDB" id="2011769at2759"/>
<keyword evidence="9" id="KW-1185">Reference proteome</keyword>
<dbReference type="InterPro" id="IPR024156">
    <property type="entry name" value="Small_GTPase_ARF"/>
</dbReference>
<keyword evidence="3" id="KW-0547">Nucleotide-binding</keyword>
<keyword evidence="2" id="KW-0519">Myristate</keyword>
<dbReference type="Pfam" id="PF00025">
    <property type="entry name" value="Arf"/>
    <property type="match status" value="1"/>
</dbReference>
<keyword evidence="2" id="KW-0449">Lipoprotein</keyword>
<dbReference type="STRING" id="35608.A0A2U1N685"/>
<dbReference type="GO" id="GO:0015031">
    <property type="term" value="P:protein transport"/>
    <property type="evidence" value="ECO:0007669"/>
    <property type="project" value="UniProtKB-KW"/>
</dbReference>
<evidence type="ECO:0000256" key="2">
    <source>
        <dbReference type="ARBA" id="ARBA00022707"/>
    </source>
</evidence>
<keyword evidence="5" id="KW-0653">Protein transport</keyword>
<accession>A0A2U1N685</accession>
<dbReference type="SUPFAM" id="SSF52540">
    <property type="entry name" value="P-loop containing nucleoside triphosphate hydrolases"/>
    <property type="match status" value="1"/>
</dbReference>
<dbReference type="GO" id="GO:0005525">
    <property type="term" value="F:GTP binding"/>
    <property type="evidence" value="ECO:0007669"/>
    <property type="project" value="UniProtKB-KW"/>
</dbReference>
<keyword evidence="4" id="KW-0931">ER-Golgi transport</keyword>
<evidence type="ECO:0000256" key="3">
    <source>
        <dbReference type="ARBA" id="ARBA00022741"/>
    </source>
</evidence>
<feature type="chain" id="PRO_5015657604" evidence="7">
    <location>
        <begin position="21"/>
        <end position="139"/>
    </location>
</feature>
<dbReference type="GO" id="GO:0016192">
    <property type="term" value="P:vesicle-mediated transport"/>
    <property type="evidence" value="ECO:0007669"/>
    <property type="project" value="UniProtKB-KW"/>
</dbReference>
<name>A0A2U1N685_ARTAN</name>
<evidence type="ECO:0000313" key="9">
    <source>
        <dbReference type="Proteomes" id="UP000245207"/>
    </source>
</evidence>
<dbReference type="GO" id="GO:0003924">
    <property type="term" value="F:GTPase activity"/>
    <property type="evidence" value="ECO:0007669"/>
    <property type="project" value="InterPro"/>
</dbReference>
<feature type="signal peptide" evidence="7">
    <location>
        <begin position="1"/>
        <end position="20"/>
    </location>
</feature>
<dbReference type="InterPro" id="IPR006689">
    <property type="entry name" value="Small_GTPase_ARF/SAR"/>
</dbReference>
<gene>
    <name evidence="8" type="ORF">CTI12_AA290450</name>
</gene>
<dbReference type="EMBL" id="PKPP01003517">
    <property type="protein sequence ID" value="PWA69030.1"/>
    <property type="molecule type" value="Genomic_DNA"/>
</dbReference>
<evidence type="ECO:0000256" key="7">
    <source>
        <dbReference type="SAM" id="SignalP"/>
    </source>
</evidence>
<dbReference type="AlphaFoldDB" id="A0A2U1N685"/>